<dbReference type="Gene3D" id="3.40.50.410">
    <property type="entry name" value="von Willebrand factor, type A domain"/>
    <property type="match status" value="1"/>
</dbReference>
<dbReference type="PIRSF" id="PIRSF003033">
    <property type="entry name" value="Ku70"/>
    <property type="match status" value="1"/>
</dbReference>
<keyword evidence="10" id="KW-0233">DNA recombination</keyword>
<dbReference type="AlphaFoldDB" id="A0A8B7NIC0"/>
<evidence type="ECO:0000256" key="12">
    <source>
        <dbReference type="ARBA" id="ARBA00023242"/>
    </source>
</evidence>
<feature type="region of interest" description="Disordered" evidence="15">
    <location>
        <begin position="546"/>
        <end position="571"/>
    </location>
</feature>
<dbReference type="PANTHER" id="PTHR12604:SF2">
    <property type="entry name" value="X-RAY REPAIR CROSS-COMPLEMENTING PROTEIN 6"/>
    <property type="match status" value="1"/>
</dbReference>
<comment type="subunit">
    <text evidence="13">Heterodimer of a 70 kDa and a 80 kDa subunit.</text>
</comment>
<comment type="similarity">
    <text evidence="2">Belongs to the ku70 family.</text>
</comment>
<evidence type="ECO:0000256" key="6">
    <source>
        <dbReference type="ARBA" id="ARBA00022801"/>
    </source>
</evidence>
<evidence type="ECO:0000256" key="8">
    <source>
        <dbReference type="ARBA" id="ARBA00022840"/>
    </source>
</evidence>
<dbReference type="SUPFAM" id="SSF100939">
    <property type="entry name" value="SPOC domain-like"/>
    <property type="match status" value="1"/>
</dbReference>
<dbReference type="CDD" id="cd00788">
    <property type="entry name" value="KU70"/>
    <property type="match status" value="1"/>
</dbReference>
<comment type="subcellular location">
    <subcellularLocation>
        <location evidence="1">Nucleus</location>
    </subcellularLocation>
</comment>
<evidence type="ECO:0000313" key="17">
    <source>
        <dbReference type="Proteomes" id="UP000694843"/>
    </source>
</evidence>
<dbReference type="OMA" id="FWANVKH"/>
<dbReference type="FunFam" id="2.40.290.10:FF:000001">
    <property type="entry name" value="X-ray repair cross complementing 6"/>
    <property type="match status" value="1"/>
</dbReference>
<dbReference type="GO" id="GO:0005524">
    <property type="term" value="F:ATP binding"/>
    <property type="evidence" value="ECO:0007669"/>
    <property type="project" value="UniProtKB-KW"/>
</dbReference>
<dbReference type="Gene3D" id="2.40.290.10">
    <property type="match status" value="1"/>
</dbReference>
<keyword evidence="9" id="KW-0238">DNA-binding</keyword>
<dbReference type="GO" id="GO:0006303">
    <property type="term" value="P:double-strand break repair via nonhomologous end joining"/>
    <property type="evidence" value="ECO:0007669"/>
    <property type="project" value="InterPro"/>
</dbReference>
<dbReference type="InterPro" id="IPR047087">
    <property type="entry name" value="KU70_core_dom"/>
</dbReference>
<dbReference type="GO" id="GO:0043564">
    <property type="term" value="C:Ku70:Ku80 complex"/>
    <property type="evidence" value="ECO:0007669"/>
    <property type="project" value="InterPro"/>
</dbReference>
<dbReference type="GeneID" id="108670163"/>
<evidence type="ECO:0000256" key="7">
    <source>
        <dbReference type="ARBA" id="ARBA00022806"/>
    </source>
</evidence>
<proteinExistence type="inferred from homology"/>
<evidence type="ECO:0000259" key="16">
    <source>
        <dbReference type="SMART" id="SM00559"/>
    </source>
</evidence>
<dbReference type="Gene3D" id="4.10.970.10">
    <property type="entry name" value="Ku70, bridge and pillars"/>
    <property type="match status" value="1"/>
</dbReference>
<keyword evidence="12" id="KW-0539">Nucleus</keyword>
<keyword evidence="8" id="KW-0067">ATP-binding</keyword>
<evidence type="ECO:0000256" key="2">
    <source>
        <dbReference type="ARBA" id="ARBA00005240"/>
    </source>
</evidence>
<dbReference type="CDD" id="cd01458">
    <property type="entry name" value="vWA_ku"/>
    <property type="match status" value="1"/>
</dbReference>
<dbReference type="GO" id="GO:0000723">
    <property type="term" value="P:telomere maintenance"/>
    <property type="evidence" value="ECO:0007669"/>
    <property type="project" value="InterPro"/>
</dbReference>
<evidence type="ECO:0000256" key="13">
    <source>
        <dbReference type="ARBA" id="ARBA00065167"/>
    </source>
</evidence>
<dbReference type="PANTHER" id="PTHR12604">
    <property type="entry name" value="KU AUTOANTIGEN DNA HELICASE"/>
    <property type="match status" value="1"/>
</dbReference>
<dbReference type="GO" id="GO:0006310">
    <property type="term" value="P:DNA recombination"/>
    <property type="evidence" value="ECO:0007669"/>
    <property type="project" value="UniProtKB-KW"/>
</dbReference>
<dbReference type="GO" id="GO:0003690">
    <property type="term" value="F:double-stranded DNA binding"/>
    <property type="evidence" value="ECO:0007669"/>
    <property type="project" value="TreeGrafter"/>
</dbReference>
<gene>
    <name evidence="18" type="primary">LOC108670163</name>
</gene>
<protein>
    <recommendedName>
        <fullName evidence="3">ATP-dependent DNA helicase 2 subunit 1</fullName>
    </recommendedName>
</protein>
<dbReference type="RefSeq" id="XP_018013106.1">
    <property type="nucleotide sequence ID" value="XM_018157617.2"/>
</dbReference>
<dbReference type="Pfam" id="PF02735">
    <property type="entry name" value="Ku"/>
    <property type="match status" value="1"/>
</dbReference>
<feature type="domain" description="Ku" evidence="16">
    <location>
        <begin position="315"/>
        <end position="461"/>
    </location>
</feature>
<keyword evidence="4" id="KW-0547">Nucleotide-binding</keyword>
<keyword evidence="11" id="KW-0234">DNA repair</keyword>
<reference evidence="18" key="1">
    <citation type="submission" date="2025-08" db="UniProtKB">
        <authorList>
            <consortium name="RefSeq"/>
        </authorList>
    </citation>
    <scope>IDENTIFICATION</scope>
    <source>
        <tissue evidence="18">Whole organism</tissue>
    </source>
</reference>
<accession>A0A8B7NIC0</accession>
<keyword evidence="6" id="KW-0378">Hydrolase</keyword>
<dbReference type="InterPro" id="IPR006164">
    <property type="entry name" value="DNA_bd_Ku70/Ku80"/>
</dbReference>
<sequence length="618" mass="68257">MENIDFNFGLDGENGEEDAEEQWQWEGRNATVFLIDVAPAMFEKDAAEEESDIPFIVAMKCVHASVCRQVVSSDQDLTAVVFFNTLNCTSASQQPSTSSTALLATFPHVAIPLPLDRPSADRVLTLESYLQDGRSKVTREFGGICEDASLGDALWASSNLITQCKSSLSGQNVLLFTCRDEPHSSNAVDLAKKAKCKARDLDDAGIDLELLGLGANFDASKFYKALITLDGQAPDRSIAGASSARLEQLQERVRRLEHKQRATGRVPFTLATGLEISVGFYTSISTARKPASVKLHRSGNDLIKTITKEYREDTGELLMTSDFCKYQEYGKRKIKFTVEESRELNKVYPTGIELLGFKPSSAIKAFHYVKPASFLYPDDKNIKGSTAAFAALLTRCVARDVVPIVRVVPRTNASPSWAALLPQEEVLDDDGCQLRAPGFHVCYLPFADDFRQLDMTVGRARASNEQVDAAKSFIKKLHFRYDPSSFENPDLQTHWRNIEALALNRRDLEPVTDYTVPDYARIRKKTQELVSAFKDLVWPSGYDATAAAAKRPPPKPRATAGIAPAAAGTPSVEDMARNNTVEKLNVATLKEWLSARNIKVTGKKKPQLVQDVYDVLSA</sequence>
<evidence type="ECO:0000313" key="18">
    <source>
        <dbReference type="RefSeq" id="XP_018013106.1"/>
    </source>
</evidence>
<evidence type="ECO:0000256" key="14">
    <source>
        <dbReference type="SAM" id="Coils"/>
    </source>
</evidence>
<organism evidence="17 18">
    <name type="scientific">Hyalella azteca</name>
    <name type="common">Amphipod</name>
    <dbReference type="NCBI Taxonomy" id="294128"/>
    <lineage>
        <taxon>Eukaryota</taxon>
        <taxon>Metazoa</taxon>
        <taxon>Ecdysozoa</taxon>
        <taxon>Arthropoda</taxon>
        <taxon>Crustacea</taxon>
        <taxon>Multicrustacea</taxon>
        <taxon>Malacostraca</taxon>
        <taxon>Eumalacostraca</taxon>
        <taxon>Peracarida</taxon>
        <taxon>Amphipoda</taxon>
        <taxon>Senticaudata</taxon>
        <taxon>Talitrida</taxon>
        <taxon>Talitroidea</taxon>
        <taxon>Hyalellidae</taxon>
        <taxon>Hyalella</taxon>
    </lineage>
</organism>
<dbReference type="GO" id="GO:0042162">
    <property type="term" value="F:telomeric DNA binding"/>
    <property type="evidence" value="ECO:0007669"/>
    <property type="project" value="InterPro"/>
</dbReference>
<dbReference type="Pfam" id="PF03730">
    <property type="entry name" value="Ku_C"/>
    <property type="match status" value="1"/>
</dbReference>
<dbReference type="InterPro" id="IPR016194">
    <property type="entry name" value="SPOC-like_C_dom_sf"/>
</dbReference>
<dbReference type="NCBIfam" id="TIGR00578">
    <property type="entry name" value="ku70"/>
    <property type="match status" value="1"/>
</dbReference>
<evidence type="ECO:0000256" key="5">
    <source>
        <dbReference type="ARBA" id="ARBA00022763"/>
    </source>
</evidence>
<dbReference type="CTD" id="117419"/>
<dbReference type="InterPro" id="IPR006165">
    <property type="entry name" value="Ku70"/>
</dbReference>
<keyword evidence="17" id="KW-1185">Reference proteome</keyword>
<dbReference type="InterPro" id="IPR027388">
    <property type="entry name" value="Ku70_bridge/pillars_dom_sf"/>
</dbReference>
<dbReference type="KEGG" id="hazt:108670163"/>
<evidence type="ECO:0000256" key="11">
    <source>
        <dbReference type="ARBA" id="ARBA00023204"/>
    </source>
</evidence>
<dbReference type="SUPFAM" id="SSF53300">
    <property type="entry name" value="vWA-like"/>
    <property type="match status" value="1"/>
</dbReference>
<dbReference type="Proteomes" id="UP000694843">
    <property type="component" value="Unplaced"/>
</dbReference>
<keyword evidence="14" id="KW-0175">Coiled coil</keyword>
<feature type="coiled-coil region" evidence="14">
    <location>
        <begin position="239"/>
        <end position="266"/>
    </location>
</feature>
<dbReference type="GO" id="GO:0016787">
    <property type="term" value="F:hydrolase activity"/>
    <property type="evidence" value="ECO:0007669"/>
    <property type="project" value="UniProtKB-KW"/>
</dbReference>
<dbReference type="GO" id="GO:0003678">
    <property type="term" value="F:DNA helicase activity"/>
    <property type="evidence" value="ECO:0007669"/>
    <property type="project" value="InterPro"/>
</dbReference>
<dbReference type="InterPro" id="IPR036465">
    <property type="entry name" value="vWFA_dom_sf"/>
</dbReference>
<dbReference type="OrthoDB" id="3249161at2759"/>
<dbReference type="InterPro" id="IPR005160">
    <property type="entry name" value="Ku_C"/>
</dbReference>
<evidence type="ECO:0000256" key="3">
    <source>
        <dbReference type="ARBA" id="ARBA00014630"/>
    </source>
</evidence>
<evidence type="ECO:0000256" key="1">
    <source>
        <dbReference type="ARBA" id="ARBA00004123"/>
    </source>
</evidence>
<keyword evidence="5" id="KW-0227">DNA damage</keyword>
<keyword evidence="7" id="KW-0347">Helicase</keyword>
<dbReference type="Gene3D" id="1.10.1600.10">
    <property type="match status" value="1"/>
</dbReference>
<evidence type="ECO:0000256" key="10">
    <source>
        <dbReference type="ARBA" id="ARBA00023172"/>
    </source>
</evidence>
<evidence type="ECO:0000256" key="9">
    <source>
        <dbReference type="ARBA" id="ARBA00023125"/>
    </source>
</evidence>
<dbReference type="InterPro" id="IPR005161">
    <property type="entry name" value="Ku_N"/>
</dbReference>
<feature type="compositionally biased region" description="Low complexity" evidence="15">
    <location>
        <begin position="557"/>
        <end position="570"/>
    </location>
</feature>
<evidence type="ECO:0000256" key="15">
    <source>
        <dbReference type="SAM" id="MobiDB-lite"/>
    </source>
</evidence>
<evidence type="ECO:0000256" key="4">
    <source>
        <dbReference type="ARBA" id="ARBA00022741"/>
    </source>
</evidence>
<dbReference type="Pfam" id="PF03731">
    <property type="entry name" value="Ku_N"/>
    <property type="match status" value="1"/>
</dbReference>
<name>A0A8B7NIC0_HYAAZ</name>
<dbReference type="SMART" id="SM00559">
    <property type="entry name" value="Ku78"/>
    <property type="match status" value="1"/>
</dbReference>
<dbReference type="GO" id="GO:0003684">
    <property type="term" value="F:damaged DNA binding"/>
    <property type="evidence" value="ECO:0007669"/>
    <property type="project" value="InterPro"/>
</dbReference>